<feature type="domain" description="Mannose-6-phosphate isomerase type II C-terminal" evidence="10">
    <location>
        <begin position="350"/>
        <end position="464"/>
    </location>
</feature>
<comment type="similarity">
    <text evidence="1 8">Belongs to the mannose-6-phosphate isomerase type 2 family.</text>
</comment>
<dbReference type="Proteomes" id="UP001055153">
    <property type="component" value="Unassembled WGS sequence"/>
</dbReference>
<evidence type="ECO:0000256" key="1">
    <source>
        <dbReference type="ARBA" id="ARBA00006115"/>
    </source>
</evidence>
<sequence>MTEIRPLIMCGGNGTRLWPVSRAALPKQFASLMGERSTFQQTVLRSARFGTTQRPLIVTNALHRYLVEEQLAELGLKADVLVEPDRRDSGPAILAGAREIAREEPDTLVLVLASDHVIRDEAAFRDAVAAGLAPALSDHLVTFGVTPTHPATAYGYIQPGAPLDEGSWAVARFAEKPDAMRAAGYVLDGYLWNAGIFLFRAGALIAEYERHDPETVAAVDGAVTQAKRDLDVVCLEPGAFARARRQSIDYAVFEHTARAAVVPMACGWSDIGNWDALWSLGAGDPDGNVVQGEVVMRDARGCYVASDGPLTSVLGLSDIVVVASSDSILVADRRRAGEVKEIVASLQSQGRPQADTHPRVHRPWGWYEVIDSGTGFQVKRIVVRPSGRLSLQKHHHRAEHWVVVTGHARVTIGDDVHELGPNQHAHIPLGAVHRLENFGNTPVEIIEVQHGDYLGEDDIVRIEDIYARA</sequence>
<dbReference type="InterPro" id="IPR014710">
    <property type="entry name" value="RmlC-like_jellyroll"/>
</dbReference>
<feature type="domain" description="Nucleotidyl transferase" evidence="9">
    <location>
        <begin position="6"/>
        <end position="280"/>
    </location>
</feature>
<evidence type="ECO:0000256" key="6">
    <source>
        <dbReference type="ARBA" id="ARBA00023134"/>
    </source>
</evidence>
<evidence type="ECO:0000256" key="3">
    <source>
        <dbReference type="ARBA" id="ARBA00022679"/>
    </source>
</evidence>
<evidence type="ECO:0000313" key="13">
    <source>
        <dbReference type="Proteomes" id="UP001055153"/>
    </source>
</evidence>
<proteinExistence type="inferred from homology"/>
<evidence type="ECO:0000259" key="11">
    <source>
        <dbReference type="Pfam" id="PF22640"/>
    </source>
</evidence>
<dbReference type="InterPro" id="IPR001538">
    <property type="entry name" value="Man6P_isomerase-2_C"/>
</dbReference>
<reference evidence="12" key="2">
    <citation type="submission" date="2021-08" db="EMBL/GenBank/DDBJ databases">
        <authorList>
            <person name="Tani A."/>
            <person name="Ola A."/>
            <person name="Ogura Y."/>
            <person name="Katsura K."/>
            <person name="Hayashi T."/>
        </authorList>
    </citation>
    <scope>NUCLEOTIDE SEQUENCE</scope>
    <source>
        <strain evidence="12">DSM 17168</strain>
    </source>
</reference>
<dbReference type="CDD" id="cd02213">
    <property type="entry name" value="cupin_PMI_typeII_C"/>
    <property type="match status" value="1"/>
</dbReference>
<dbReference type="Pfam" id="PF01050">
    <property type="entry name" value="MannoseP_isomer"/>
    <property type="match status" value="1"/>
</dbReference>
<keyword evidence="6" id="KW-0342">GTP-binding</keyword>
<reference evidence="12" key="1">
    <citation type="journal article" date="2021" name="Front. Microbiol.">
        <title>Comprehensive Comparative Genomics and Phenotyping of Methylobacterium Species.</title>
        <authorList>
            <person name="Alessa O."/>
            <person name="Ogura Y."/>
            <person name="Fujitani Y."/>
            <person name="Takami H."/>
            <person name="Hayashi T."/>
            <person name="Sahin N."/>
            <person name="Tani A."/>
        </authorList>
    </citation>
    <scope>NUCLEOTIDE SEQUENCE</scope>
    <source>
        <strain evidence="12">DSM 17168</strain>
    </source>
</reference>
<dbReference type="InterPro" id="IPR049577">
    <property type="entry name" value="GMPP_N"/>
</dbReference>
<dbReference type="Pfam" id="PF22640">
    <property type="entry name" value="ManC_GMP_beta-helix"/>
    <property type="match status" value="1"/>
</dbReference>
<dbReference type="Gene3D" id="3.90.550.10">
    <property type="entry name" value="Spore Coat Polysaccharide Biosynthesis Protein SpsA, Chain A"/>
    <property type="match status" value="1"/>
</dbReference>
<dbReference type="Gene3D" id="2.60.120.10">
    <property type="entry name" value="Jelly Rolls"/>
    <property type="match status" value="1"/>
</dbReference>
<protein>
    <recommendedName>
        <fullName evidence="2">mannose-1-phosphate guanylyltransferase</fullName>
        <ecNumber evidence="2">2.7.7.13</ecNumber>
    </recommendedName>
</protein>
<dbReference type="EMBL" id="BPQQ01000003">
    <property type="protein sequence ID" value="GJD98406.1"/>
    <property type="molecule type" value="Genomic_DNA"/>
</dbReference>
<evidence type="ECO:0000259" key="10">
    <source>
        <dbReference type="Pfam" id="PF01050"/>
    </source>
</evidence>
<dbReference type="InterPro" id="IPR054566">
    <property type="entry name" value="ManC/GMP-like_b-helix"/>
</dbReference>
<dbReference type="Pfam" id="PF00483">
    <property type="entry name" value="NTP_transferase"/>
    <property type="match status" value="1"/>
</dbReference>
<dbReference type="PANTHER" id="PTHR46390:SF1">
    <property type="entry name" value="MANNOSE-1-PHOSPHATE GUANYLYLTRANSFERASE"/>
    <property type="match status" value="1"/>
</dbReference>
<dbReference type="InterPro" id="IPR005835">
    <property type="entry name" value="NTP_transferase_dom"/>
</dbReference>
<dbReference type="InterPro" id="IPR006375">
    <property type="entry name" value="Man1P_GuaTrfase/Man6P_Isoase"/>
</dbReference>
<dbReference type="InterPro" id="IPR011051">
    <property type="entry name" value="RmlC_Cupin_sf"/>
</dbReference>
<keyword evidence="3" id="KW-0808">Transferase</keyword>
<organism evidence="12 13">
    <name type="scientific">Methylobacterium isbiliense</name>
    <dbReference type="NCBI Taxonomy" id="315478"/>
    <lineage>
        <taxon>Bacteria</taxon>
        <taxon>Pseudomonadati</taxon>
        <taxon>Pseudomonadota</taxon>
        <taxon>Alphaproteobacteria</taxon>
        <taxon>Hyphomicrobiales</taxon>
        <taxon>Methylobacteriaceae</taxon>
        <taxon>Methylobacterium</taxon>
    </lineage>
</organism>
<evidence type="ECO:0000256" key="2">
    <source>
        <dbReference type="ARBA" id="ARBA00012387"/>
    </source>
</evidence>
<dbReference type="PANTHER" id="PTHR46390">
    <property type="entry name" value="MANNOSE-1-PHOSPHATE GUANYLYLTRANSFERASE"/>
    <property type="match status" value="1"/>
</dbReference>
<feature type="domain" description="MannoseP isomerase/GMP-like beta-helix" evidence="11">
    <location>
        <begin position="292"/>
        <end position="346"/>
    </location>
</feature>
<dbReference type="SUPFAM" id="SSF51182">
    <property type="entry name" value="RmlC-like cupins"/>
    <property type="match status" value="1"/>
</dbReference>
<name>A0ABQ4S5I7_9HYPH</name>
<evidence type="ECO:0000313" key="12">
    <source>
        <dbReference type="EMBL" id="GJD98406.1"/>
    </source>
</evidence>
<keyword evidence="4" id="KW-0548">Nucleotidyltransferase</keyword>
<comment type="caution">
    <text evidence="12">The sequence shown here is derived from an EMBL/GenBank/DDBJ whole genome shotgun (WGS) entry which is preliminary data.</text>
</comment>
<keyword evidence="5" id="KW-0547">Nucleotide-binding</keyword>
<dbReference type="InterPro" id="IPR051161">
    <property type="entry name" value="Mannose-6P_isomerase_type2"/>
</dbReference>
<evidence type="ECO:0000256" key="4">
    <source>
        <dbReference type="ARBA" id="ARBA00022695"/>
    </source>
</evidence>
<dbReference type="SUPFAM" id="SSF53448">
    <property type="entry name" value="Nucleotide-diphospho-sugar transferases"/>
    <property type="match status" value="1"/>
</dbReference>
<dbReference type="EC" id="2.7.7.13" evidence="2"/>
<comment type="catalytic activity">
    <reaction evidence="7">
        <text>alpha-D-mannose 1-phosphate + GTP + H(+) = GDP-alpha-D-mannose + diphosphate</text>
        <dbReference type="Rhea" id="RHEA:15229"/>
        <dbReference type="ChEBI" id="CHEBI:15378"/>
        <dbReference type="ChEBI" id="CHEBI:33019"/>
        <dbReference type="ChEBI" id="CHEBI:37565"/>
        <dbReference type="ChEBI" id="CHEBI:57527"/>
        <dbReference type="ChEBI" id="CHEBI:58409"/>
        <dbReference type="EC" id="2.7.7.13"/>
    </reaction>
</comment>
<evidence type="ECO:0000256" key="5">
    <source>
        <dbReference type="ARBA" id="ARBA00022741"/>
    </source>
</evidence>
<dbReference type="InterPro" id="IPR029044">
    <property type="entry name" value="Nucleotide-diphossugar_trans"/>
</dbReference>
<accession>A0ABQ4S5I7</accession>
<evidence type="ECO:0000259" key="9">
    <source>
        <dbReference type="Pfam" id="PF00483"/>
    </source>
</evidence>
<evidence type="ECO:0000256" key="8">
    <source>
        <dbReference type="RuleBase" id="RU004190"/>
    </source>
</evidence>
<gene>
    <name evidence="12" type="primary">algA_1</name>
    <name evidence="12" type="ORF">GMJLKIPL_0314</name>
</gene>
<keyword evidence="13" id="KW-1185">Reference proteome</keyword>
<dbReference type="NCBIfam" id="TIGR01479">
    <property type="entry name" value="GMP_PMI"/>
    <property type="match status" value="1"/>
</dbReference>
<evidence type="ECO:0000256" key="7">
    <source>
        <dbReference type="ARBA" id="ARBA00047343"/>
    </source>
</evidence>
<dbReference type="CDD" id="cd02509">
    <property type="entry name" value="GDP-M1P_Guanylyltransferase"/>
    <property type="match status" value="1"/>
</dbReference>
<dbReference type="RefSeq" id="WP_238233356.1">
    <property type="nucleotide sequence ID" value="NZ_BPQQ01000003.1"/>
</dbReference>